<proteinExistence type="predicted"/>
<organism evidence="1">
    <name type="scientific">bioreactor metagenome</name>
    <dbReference type="NCBI Taxonomy" id="1076179"/>
    <lineage>
        <taxon>unclassified sequences</taxon>
        <taxon>metagenomes</taxon>
        <taxon>ecological metagenomes</taxon>
    </lineage>
</organism>
<accession>A0A644Y2Q9</accession>
<comment type="caution">
    <text evidence="1">The sequence shown here is derived from an EMBL/GenBank/DDBJ whole genome shotgun (WGS) entry which is preliminary data.</text>
</comment>
<sequence length="97" mass="11250">MTPTENIQTLTGFTDTAKIDVLILLTKKEIETYTKRIYDTLTMDSLLTEMVVFKVQKLGNEATKSLTYNDTTQSFLTDYPIPILRQLDEMKKRVRLL</sequence>
<protein>
    <submittedName>
        <fullName evidence="1">Uncharacterized protein</fullName>
    </submittedName>
</protein>
<gene>
    <name evidence="1" type="ORF">SDC9_69284</name>
</gene>
<dbReference type="EMBL" id="VSSQ01003893">
    <property type="protein sequence ID" value="MPM22825.1"/>
    <property type="molecule type" value="Genomic_DNA"/>
</dbReference>
<reference evidence="1" key="1">
    <citation type="submission" date="2019-08" db="EMBL/GenBank/DDBJ databases">
        <authorList>
            <person name="Kucharzyk K."/>
            <person name="Murdoch R.W."/>
            <person name="Higgins S."/>
            <person name="Loffler F."/>
        </authorList>
    </citation>
    <scope>NUCLEOTIDE SEQUENCE</scope>
</reference>
<dbReference type="AlphaFoldDB" id="A0A644Y2Q9"/>
<evidence type="ECO:0000313" key="1">
    <source>
        <dbReference type="EMBL" id="MPM22825.1"/>
    </source>
</evidence>
<name>A0A644Y2Q9_9ZZZZ</name>